<reference evidence="1 2" key="1">
    <citation type="journal article" date="2013" name="Curr. Biol.">
        <title>The Genome of the Foraminiferan Reticulomyxa filosa.</title>
        <authorList>
            <person name="Glockner G."/>
            <person name="Hulsmann N."/>
            <person name="Schleicher M."/>
            <person name="Noegel A.A."/>
            <person name="Eichinger L."/>
            <person name="Gallinger C."/>
            <person name="Pawlowski J."/>
            <person name="Sierra R."/>
            <person name="Euteneuer U."/>
            <person name="Pillet L."/>
            <person name="Moustafa A."/>
            <person name="Platzer M."/>
            <person name="Groth M."/>
            <person name="Szafranski K."/>
            <person name="Schliwa M."/>
        </authorList>
    </citation>
    <scope>NUCLEOTIDE SEQUENCE [LARGE SCALE GENOMIC DNA]</scope>
</reference>
<dbReference type="Proteomes" id="UP000023152">
    <property type="component" value="Unassembled WGS sequence"/>
</dbReference>
<dbReference type="AlphaFoldDB" id="X6NE07"/>
<sequence length="199" mass="23831">MLYNIIELIPDLVISQLQQGHFKYVFFFFYVDNLKRGLIFNFSVLSENLDYFLLYGYRPEEKYLRNTILAILLLVSKRPQQFNIQYFSRCTAIDSILQFLTQYNNGYNCKHFSHTSDNENFEMVCLMLSFLQRICQIANYREISKIIKYRFVPIMLGLYFNHEERYEKETESQTGTLSRGQTSSSLINDLYIFLFVYCI</sequence>
<evidence type="ECO:0000313" key="2">
    <source>
        <dbReference type="Proteomes" id="UP000023152"/>
    </source>
</evidence>
<protein>
    <submittedName>
        <fullName evidence="1">Uncharacterized protein</fullName>
    </submittedName>
</protein>
<gene>
    <name evidence="1" type="ORF">RFI_13038</name>
</gene>
<dbReference type="EMBL" id="ASPP01009425">
    <property type="protein sequence ID" value="ETO24123.1"/>
    <property type="molecule type" value="Genomic_DNA"/>
</dbReference>
<name>X6NE07_RETFI</name>
<organism evidence="1 2">
    <name type="scientific">Reticulomyxa filosa</name>
    <dbReference type="NCBI Taxonomy" id="46433"/>
    <lineage>
        <taxon>Eukaryota</taxon>
        <taxon>Sar</taxon>
        <taxon>Rhizaria</taxon>
        <taxon>Retaria</taxon>
        <taxon>Foraminifera</taxon>
        <taxon>Monothalamids</taxon>
        <taxon>Reticulomyxidae</taxon>
        <taxon>Reticulomyxa</taxon>
    </lineage>
</organism>
<accession>X6NE07</accession>
<comment type="caution">
    <text evidence="1">The sequence shown here is derived from an EMBL/GenBank/DDBJ whole genome shotgun (WGS) entry which is preliminary data.</text>
</comment>
<proteinExistence type="predicted"/>
<evidence type="ECO:0000313" key="1">
    <source>
        <dbReference type="EMBL" id="ETO24123.1"/>
    </source>
</evidence>
<keyword evidence="2" id="KW-1185">Reference proteome</keyword>